<dbReference type="KEGG" id="sgn:SGRA_0601"/>
<dbReference type="SUPFAM" id="SSF51735">
    <property type="entry name" value="NAD(P)-binding Rossmann-fold domains"/>
    <property type="match status" value="1"/>
</dbReference>
<evidence type="ECO:0000256" key="2">
    <source>
        <dbReference type="ARBA" id="ARBA00023002"/>
    </source>
</evidence>
<gene>
    <name evidence="7" type="primary">serA</name>
    <name evidence="7" type="ordered locus">SGRA_0601</name>
</gene>
<dbReference type="InterPro" id="IPR029752">
    <property type="entry name" value="D-isomer_DH_CS1"/>
</dbReference>
<dbReference type="RefSeq" id="WP_014373584.1">
    <property type="nucleotide sequence ID" value="NC_016940.1"/>
</dbReference>
<sequence>MIRILANDGIHPDGQLLLEEANYEVDTNKIPQEDLMEKLQDYDAIIVRSATKVRKELIDACPRLKMIARAGVGLDNIDVDYAREKGIKVINTPKASSLAVAELVLGQIFSLSRYLYQANRSMPETGNSEFKQLKKRYAKGLQVSGRKLGIIGFGRIGQELARLAMGIGMEVLATDLEERKVKVYIQPPAVENASLAVELQTVPMERLLEESDFISIHVPSGKDLITAKEMGRMKKGACIINTSRGGVISEKDLLEALDSGQLAGAALDVFDNEPTPSAAILQHPLISATPHIGASTLEAQRYIGLEIADAFIDFFGE</sequence>
<dbReference type="Pfam" id="PF00389">
    <property type="entry name" value="2-Hacid_dh"/>
    <property type="match status" value="1"/>
</dbReference>
<dbReference type="OrthoDB" id="9805416at2"/>
<dbReference type="HOGENOM" id="CLU_019796_1_3_10"/>
<dbReference type="InterPro" id="IPR036291">
    <property type="entry name" value="NAD(P)-bd_dom_sf"/>
</dbReference>
<dbReference type="PANTHER" id="PTHR43761">
    <property type="entry name" value="D-ISOMER SPECIFIC 2-HYDROXYACID DEHYDROGENASE FAMILY PROTEIN (AFU_ORTHOLOGUE AFUA_1G13630)"/>
    <property type="match status" value="1"/>
</dbReference>
<dbReference type="AlphaFoldDB" id="H6KZ56"/>
<evidence type="ECO:0000259" key="5">
    <source>
        <dbReference type="Pfam" id="PF00389"/>
    </source>
</evidence>
<dbReference type="Pfam" id="PF02826">
    <property type="entry name" value="2-Hacid_dh_C"/>
    <property type="match status" value="1"/>
</dbReference>
<dbReference type="InterPro" id="IPR006140">
    <property type="entry name" value="D-isomer_DH_NAD-bd"/>
</dbReference>
<organism evidence="7 8">
    <name type="scientific">Saprospira grandis (strain Lewin)</name>
    <dbReference type="NCBI Taxonomy" id="984262"/>
    <lineage>
        <taxon>Bacteria</taxon>
        <taxon>Pseudomonadati</taxon>
        <taxon>Bacteroidota</taxon>
        <taxon>Saprospiria</taxon>
        <taxon>Saprospirales</taxon>
        <taxon>Saprospiraceae</taxon>
        <taxon>Saprospira</taxon>
    </lineage>
</organism>
<comment type="similarity">
    <text evidence="1 4">Belongs to the D-isomer specific 2-hydroxyacid dehydrogenase family.</text>
</comment>
<keyword evidence="8" id="KW-1185">Reference proteome</keyword>
<name>H6KZ56_SAPGL</name>
<keyword evidence="3" id="KW-0520">NAD</keyword>
<evidence type="ECO:0000259" key="6">
    <source>
        <dbReference type="Pfam" id="PF02826"/>
    </source>
</evidence>
<reference evidence="7 8" key="1">
    <citation type="journal article" date="2012" name="Stand. Genomic Sci.">
        <title>Complete genome sequencing and analysis of Saprospira grandis str. Lewin, a predatory marine bacterium.</title>
        <authorList>
            <person name="Saw J.H."/>
            <person name="Yuryev A."/>
            <person name="Kanbe M."/>
            <person name="Hou S."/>
            <person name="Young A.G."/>
            <person name="Aizawa S."/>
            <person name="Alam M."/>
        </authorList>
    </citation>
    <scope>NUCLEOTIDE SEQUENCE [LARGE SCALE GENOMIC DNA]</scope>
    <source>
        <strain evidence="7 8">Lewin</strain>
    </source>
</reference>
<evidence type="ECO:0000313" key="7">
    <source>
        <dbReference type="EMBL" id="AFC23340.1"/>
    </source>
</evidence>
<evidence type="ECO:0000256" key="1">
    <source>
        <dbReference type="ARBA" id="ARBA00005854"/>
    </source>
</evidence>
<dbReference type="SUPFAM" id="SSF52283">
    <property type="entry name" value="Formate/glycerate dehydrogenase catalytic domain-like"/>
    <property type="match status" value="1"/>
</dbReference>
<evidence type="ECO:0000256" key="4">
    <source>
        <dbReference type="RuleBase" id="RU003719"/>
    </source>
</evidence>
<dbReference type="PANTHER" id="PTHR43761:SF1">
    <property type="entry name" value="D-ISOMER SPECIFIC 2-HYDROXYACID DEHYDROGENASE CATALYTIC DOMAIN-CONTAINING PROTEIN-RELATED"/>
    <property type="match status" value="1"/>
</dbReference>
<protein>
    <submittedName>
        <fullName evidence="7">D-3-phosphoglycerate dehydrogenase</fullName>
        <ecNumber evidence="7">1.1.1.95</ecNumber>
    </submittedName>
</protein>
<feature type="domain" description="D-isomer specific 2-hydroxyacid dehydrogenase catalytic" evidence="5">
    <location>
        <begin position="7"/>
        <end position="315"/>
    </location>
</feature>
<dbReference type="EMBL" id="CP002831">
    <property type="protein sequence ID" value="AFC23340.1"/>
    <property type="molecule type" value="Genomic_DNA"/>
</dbReference>
<evidence type="ECO:0000256" key="3">
    <source>
        <dbReference type="ARBA" id="ARBA00023027"/>
    </source>
</evidence>
<dbReference type="GO" id="GO:0051287">
    <property type="term" value="F:NAD binding"/>
    <property type="evidence" value="ECO:0007669"/>
    <property type="project" value="InterPro"/>
</dbReference>
<dbReference type="GO" id="GO:0004617">
    <property type="term" value="F:phosphoglycerate dehydrogenase activity"/>
    <property type="evidence" value="ECO:0007669"/>
    <property type="project" value="UniProtKB-EC"/>
</dbReference>
<evidence type="ECO:0000313" key="8">
    <source>
        <dbReference type="Proteomes" id="UP000007519"/>
    </source>
</evidence>
<dbReference type="eggNOG" id="COG1052">
    <property type="taxonomic scope" value="Bacteria"/>
</dbReference>
<proteinExistence type="inferred from homology"/>
<dbReference type="InterPro" id="IPR006139">
    <property type="entry name" value="D-isomer_2_OHA_DH_cat_dom"/>
</dbReference>
<accession>H6KZ56</accession>
<dbReference type="EC" id="1.1.1.95" evidence="7"/>
<dbReference type="STRING" id="984262.SGRA_0601"/>
<dbReference type="PROSITE" id="PS00065">
    <property type="entry name" value="D_2_HYDROXYACID_DH_1"/>
    <property type="match status" value="1"/>
</dbReference>
<dbReference type="CDD" id="cd05303">
    <property type="entry name" value="PGDH_2"/>
    <property type="match status" value="1"/>
</dbReference>
<dbReference type="Gene3D" id="3.40.50.720">
    <property type="entry name" value="NAD(P)-binding Rossmann-like Domain"/>
    <property type="match status" value="2"/>
</dbReference>
<dbReference type="InterPro" id="IPR050418">
    <property type="entry name" value="D-iso_2-hydroxyacid_DH_PdxB"/>
</dbReference>
<feature type="domain" description="D-isomer specific 2-hydroxyacid dehydrogenase NAD-binding" evidence="6">
    <location>
        <begin position="106"/>
        <end position="293"/>
    </location>
</feature>
<dbReference type="Proteomes" id="UP000007519">
    <property type="component" value="Chromosome"/>
</dbReference>
<keyword evidence="2 4" id="KW-0560">Oxidoreductase</keyword>